<evidence type="ECO:0000256" key="9">
    <source>
        <dbReference type="ARBA" id="ARBA00022968"/>
    </source>
</evidence>
<dbReference type="EC" id="2.4.1.122" evidence="4"/>
<dbReference type="GO" id="GO:0016263">
    <property type="term" value="F:glycoprotein-N-acetylgalactosamine 3-beta-galactosyltransferase activity"/>
    <property type="evidence" value="ECO:0007669"/>
    <property type="project" value="UniProtKB-EC"/>
</dbReference>
<dbReference type="PANTHER" id="PTHR23033:SF47">
    <property type="entry name" value="APPLE DOMAIN-CONTAINING PROTEIN-RELATED"/>
    <property type="match status" value="1"/>
</dbReference>
<feature type="region of interest" description="Disordered" evidence="12">
    <location>
        <begin position="59"/>
        <end position="104"/>
    </location>
</feature>
<dbReference type="SUPFAM" id="SSF53448">
    <property type="entry name" value="Nucleotide-diphospho-sugar transferases"/>
    <property type="match status" value="1"/>
</dbReference>
<evidence type="ECO:0000256" key="3">
    <source>
        <dbReference type="ARBA" id="ARBA00006462"/>
    </source>
</evidence>
<evidence type="ECO:0000313" key="15">
    <source>
        <dbReference type="EMBL" id="RAH86876.1"/>
    </source>
</evidence>
<accession>A0A8T8XF16</accession>
<keyword evidence="9" id="KW-0735">Signal-anchor</keyword>
<proteinExistence type="inferred from homology"/>
<evidence type="ECO:0000256" key="12">
    <source>
        <dbReference type="SAM" id="MobiDB-lite"/>
    </source>
</evidence>
<dbReference type="InterPro" id="IPR003378">
    <property type="entry name" value="Fringe-like_glycosylTrfase"/>
</dbReference>
<evidence type="ECO:0000313" key="16">
    <source>
        <dbReference type="Proteomes" id="UP000249497"/>
    </source>
</evidence>
<dbReference type="Proteomes" id="UP000249497">
    <property type="component" value="Unassembled WGS sequence"/>
</dbReference>
<evidence type="ECO:0000256" key="6">
    <source>
        <dbReference type="ARBA" id="ARBA00022679"/>
    </source>
</evidence>
<comment type="similarity">
    <text evidence="3">Belongs to the glycosyltransferase 31 family. Beta3-Gal-T subfamily.</text>
</comment>
<keyword evidence="8" id="KW-0547">Nucleotide-binding</keyword>
<evidence type="ECO:0000256" key="8">
    <source>
        <dbReference type="ARBA" id="ARBA00022741"/>
    </source>
</evidence>
<evidence type="ECO:0000256" key="1">
    <source>
        <dbReference type="ARBA" id="ARBA00004606"/>
    </source>
</evidence>
<dbReference type="EMBL" id="KZ824771">
    <property type="protein sequence ID" value="RAH86876.1"/>
    <property type="molecule type" value="Genomic_DNA"/>
</dbReference>
<dbReference type="Gene3D" id="3.90.550.50">
    <property type="match status" value="1"/>
</dbReference>
<keyword evidence="11 13" id="KW-0472">Membrane</keyword>
<dbReference type="AlphaFoldDB" id="A0A8T8XF16"/>
<keyword evidence="16" id="KW-1185">Reference proteome</keyword>
<feature type="domain" description="Fringe-like glycosyltransferase" evidence="14">
    <location>
        <begin position="226"/>
        <end position="287"/>
    </location>
</feature>
<protein>
    <recommendedName>
        <fullName evidence="4">N-acetylgalactosaminide beta-1,3-galactosyltransferase</fullName>
        <ecNumber evidence="4">2.4.1.122</ecNumber>
    </recommendedName>
</protein>
<evidence type="ECO:0000256" key="11">
    <source>
        <dbReference type="ARBA" id="ARBA00023136"/>
    </source>
</evidence>
<sequence length="514" mass="58237">MRRFYQDNRRVPLGIILVTVCLFLYHFALDRPPWVSSTAYTTQTPYQAGEATVVVHPSPPFVAEDENTSTPQKPAPSAVASSASSTSSASDKITTTTTTTSSSSSSLTVNDIVLMFKTGASVLWKRVPIHLTTTLAPTRIPPANVLLYSDSPETIGAWTFIDVLANTTISDPEIALPYRQQADHDFRQNYAEINNVYPGDNSGPAGGWKLDKYKFLPLVQHAGRARPDAKWYIFMEDDAYLFLPNLLAHLERFDHRQPWYLGSVAWIHGDYFAHGGSGFAISRKAWEMAFGGGKVNIEEKYAEFTAQHGCGDHILGHVLKESGVGFGEHPEAEDSRFSYGFNPEAHWTSWYEQENWCKPVFSWHHTHNRDVARLYELEMRWGDVQARGPIRYRDVYEAMVLPYLRERVEWWENGAAKYDIRSSNVKAVTVPETVTKPQAWKEAWMSVDRCEAACVAWGECVQWSFYEDRCMLDSMIRLGSGIPEGDSRRQSSLPWTSGWLTRRVEHWNAACSDL</sequence>
<keyword evidence="10 13" id="KW-1133">Transmembrane helix</keyword>
<dbReference type="RefSeq" id="XP_025532770.1">
    <property type="nucleotide sequence ID" value="XM_025669459.1"/>
</dbReference>
<gene>
    <name evidence="15" type="ORF">BO86DRAFT_352013</name>
</gene>
<reference evidence="15 16" key="1">
    <citation type="submission" date="2018-02" db="EMBL/GenBank/DDBJ databases">
        <title>The genomes of Aspergillus section Nigri reveals drivers in fungal speciation.</title>
        <authorList>
            <consortium name="DOE Joint Genome Institute"/>
            <person name="Vesth T.C."/>
            <person name="Nybo J."/>
            <person name="Theobald S."/>
            <person name="Brandl J."/>
            <person name="Frisvad J.C."/>
            <person name="Nielsen K.F."/>
            <person name="Lyhne E.K."/>
            <person name="Kogle M.E."/>
            <person name="Kuo A."/>
            <person name="Riley R."/>
            <person name="Clum A."/>
            <person name="Nolan M."/>
            <person name="Lipzen A."/>
            <person name="Salamov A."/>
            <person name="Henrissat B."/>
            <person name="Wiebenga A."/>
            <person name="De vries R.P."/>
            <person name="Grigoriev I.V."/>
            <person name="Mortensen U.H."/>
            <person name="Andersen M.R."/>
            <person name="Baker S.E."/>
        </authorList>
    </citation>
    <scope>NUCLEOTIDE SEQUENCE [LARGE SCALE GENOMIC DNA]</scope>
    <source>
        <strain evidence="15 16">CBS 114.51</strain>
    </source>
</reference>
<dbReference type="InterPro" id="IPR026050">
    <property type="entry name" value="C1GALT1/C1GALT1_chp1"/>
</dbReference>
<dbReference type="InterPro" id="IPR029044">
    <property type="entry name" value="Nucleotide-diphossugar_trans"/>
</dbReference>
<organism evidence="15 16">
    <name type="scientific">Aspergillus japonicus CBS 114.51</name>
    <dbReference type="NCBI Taxonomy" id="1448312"/>
    <lineage>
        <taxon>Eukaryota</taxon>
        <taxon>Fungi</taxon>
        <taxon>Dikarya</taxon>
        <taxon>Ascomycota</taxon>
        <taxon>Pezizomycotina</taxon>
        <taxon>Eurotiomycetes</taxon>
        <taxon>Eurotiomycetidae</taxon>
        <taxon>Eurotiales</taxon>
        <taxon>Aspergillaceae</taxon>
        <taxon>Aspergillus</taxon>
        <taxon>Aspergillus subgen. Circumdati</taxon>
    </lineage>
</organism>
<evidence type="ECO:0000256" key="7">
    <source>
        <dbReference type="ARBA" id="ARBA00022692"/>
    </source>
</evidence>
<feature type="compositionally biased region" description="Low complexity" evidence="12">
    <location>
        <begin position="77"/>
        <end position="104"/>
    </location>
</feature>
<evidence type="ECO:0000259" key="14">
    <source>
        <dbReference type="Pfam" id="PF02434"/>
    </source>
</evidence>
<evidence type="ECO:0000256" key="4">
    <source>
        <dbReference type="ARBA" id="ARBA00012557"/>
    </source>
</evidence>
<keyword evidence="5" id="KW-0328">Glycosyltransferase</keyword>
<dbReference type="PANTHER" id="PTHR23033">
    <property type="entry name" value="BETA1,3-GALACTOSYLTRANSFERASE"/>
    <property type="match status" value="1"/>
</dbReference>
<dbReference type="GO" id="GO:0016020">
    <property type="term" value="C:membrane"/>
    <property type="evidence" value="ECO:0007669"/>
    <property type="project" value="UniProtKB-SubCell"/>
</dbReference>
<dbReference type="Pfam" id="PF02434">
    <property type="entry name" value="Fringe"/>
    <property type="match status" value="1"/>
</dbReference>
<name>A0A8T8XF16_ASPJA</name>
<dbReference type="OrthoDB" id="414175at2759"/>
<comment type="subcellular location">
    <subcellularLocation>
        <location evidence="1">Membrane</location>
        <topology evidence="1">Single-pass type II membrane protein</topology>
    </subcellularLocation>
</comment>
<evidence type="ECO:0000256" key="5">
    <source>
        <dbReference type="ARBA" id="ARBA00022676"/>
    </source>
</evidence>
<keyword evidence="7 13" id="KW-0812">Transmembrane</keyword>
<comment type="pathway">
    <text evidence="2">Protein modification; protein glycosylation.</text>
</comment>
<dbReference type="GeneID" id="37173151"/>
<evidence type="ECO:0000256" key="13">
    <source>
        <dbReference type="SAM" id="Phobius"/>
    </source>
</evidence>
<evidence type="ECO:0000256" key="2">
    <source>
        <dbReference type="ARBA" id="ARBA00004922"/>
    </source>
</evidence>
<dbReference type="GO" id="GO:0000166">
    <property type="term" value="F:nucleotide binding"/>
    <property type="evidence" value="ECO:0007669"/>
    <property type="project" value="UniProtKB-KW"/>
</dbReference>
<evidence type="ECO:0000256" key="10">
    <source>
        <dbReference type="ARBA" id="ARBA00022989"/>
    </source>
</evidence>
<feature type="transmembrane region" description="Helical" evidence="13">
    <location>
        <begin position="12"/>
        <end position="29"/>
    </location>
</feature>
<keyword evidence="6" id="KW-0808">Transferase</keyword>